<feature type="compositionally biased region" description="Basic and acidic residues" evidence="1">
    <location>
        <begin position="154"/>
        <end position="165"/>
    </location>
</feature>
<dbReference type="PROSITE" id="PS50914">
    <property type="entry name" value="BON"/>
    <property type="match status" value="1"/>
</dbReference>
<evidence type="ECO:0000313" key="4">
    <source>
        <dbReference type="Proteomes" id="UP000308530"/>
    </source>
</evidence>
<dbReference type="SMART" id="SM00749">
    <property type="entry name" value="BON"/>
    <property type="match status" value="1"/>
</dbReference>
<feature type="compositionally biased region" description="Basic and acidic residues" evidence="1">
    <location>
        <begin position="173"/>
        <end position="189"/>
    </location>
</feature>
<dbReference type="NCBIfam" id="NF033157">
    <property type="entry name" value="SWFGD_domain"/>
    <property type="match status" value="1"/>
</dbReference>
<dbReference type="PANTHER" id="PTHR34606:SF15">
    <property type="entry name" value="BON DOMAIN-CONTAINING PROTEIN"/>
    <property type="match status" value="1"/>
</dbReference>
<feature type="region of interest" description="Disordered" evidence="1">
    <location>
        <begin position="1"/>
        <end position="195"/>
    </location>
</feature>
<dbReference type="PANTHER" id="PTHR34606">
    <property type="entry name" value="BON DOMAIN-CONTAINING PROTEIN"/>
    <property type="match status" value="1"/>
</dbReference>
<dbReference type="InterPro" id="IPR007055">
    <property type="entry name" value="BON_dom"/>
</dbReference>
<feature type="compositionally biased region" description="Basic and acidic residues" evidence="1">
    <location>
        <begin position="128"/>
        <end position="144"/>
    </location>
</feature>
<dbReference type="Gene3D" id="3.30.1340.30">
    <property type="match status" value="1"/>
</dbReference>
<feature type="compositionally biased region" description="Low complexity" evidence="1">
    <location>
        <begin position="105"/>
        <end position="114"/>
    </location>
</feature>
<evidence type="ECO:0000313" key="3">
    <source>
        <dbReference type="EMBL" id="QLF68618.1"/>
    </source>
</evidence>
<feature type="compositionally biased region" description="Basic and acidic residues" evidence="1">
    <location>
        <begin position="42"/>
        <end position="58"/>
    </location>
</feature>
<gene>
    <name evidence="3" type="ORF">FE840_003110</name>
</gene>
<feature type="compositionally biased region" description="Gly residues" evidence="1">
    <location>
        <begin position="24"/>
        <end position="35"/>
    </location>
</feature>
<dbReference type="RefSeq" id="WP_138287285.1">
    <property type="nucleotide sequence ID" value="NZ_CP058350.1"/>
</dbReference>
<dbReference type="Proteomes" id="UP000308530">
    <property type="component" value="Chromosome"/>
</dbReference>
<dbReference type="EMBL" id="CP058350">
    <property type="protein sequence ID" value="QLF68618.1"/>
    <property type="molecule type" value="Genomic_DNA"/>
</dbReference>
<name>A0ABX6QJ96_9HYPH</name>
<reference evidence="3 4" key="1">
    <citation type="submission" date="2020-06" db="EMBL/GenBank/DDBJ databases">
        <title>Genome sequence of Rhizobium sp strain ADMK78.</title>
        <authorList>
            <person name="Rahi P."/>
        </authorList>
    </citation>
    <scope>NUCLEOTIDE SEQUENCE [LARGE SCALE GENOMIC DNA]</scope>
    <source>
        <strain evidence="3 4">ADMK78</strain>
    </source>
</reference>
<feature type="compositionally biased region" description="Basic and acidic residues" evidence="1">
    <location>
        <begin position="1"/>
        <end position="17"/>
    </location>
</feature>
<dbReference type="InterPro" id="IPR014004">
    <property type="entry name" value="Transpt-assoc_nodulatn_dom_bac"/>
</dbReference>
<sequence length="253" mass="28535">MVNRDRDNWYASREARNVQRRPGGYSGDGDYGPGESGFVRGYEQRRPDADRYGPDRQMDYGNEGGYGSYAGSRYPRMGREDWTTDDLGYYGDMSDRGYGDRTRGYARGAGSGYYPSDHPSYRGGYGRRRGEPEEDRGFLDRASDEVASWFGDDEASRRRERDTHRGKGPKGYKRSDSRIQEDANDRLADDGSVDASDIEVSVKDGEVTLSGFVTDRWEKRRAEDCVDEVSGVSHVQNNLRVRTSGEGQTQTSI</sequence>
<keyword evidence="4" id="KW-1185">Reference proteome</keyword>
<evidence type="ECO:0000256" key="1">
    <source>
        <dbReference type="SAM" id="MobiDB-lite"/>
    </source>
</evidence>
<feature type="domain" description="BON" evidence="2">
    <location>
        <begin position="175"/>
        <end position="243"/>
    </location>
</feature>
<dbReference type="Pfam" id="PF04972">
    <property type="entry name" value="BON"/>
    <property type="match status" value="1"/>
</dbReference>
<accession>A0ABX6QJ96</accession>
<organism evidence="3 4">
    <name type="scientific">Peteryoungia desertarenae</name>
    <dbReference type="NCBI Taxonomy" id="1813451"/>
    <lineage>
        <taxon>Bacteria</taxon>
        <taxon>Pseudomonadati</taxon>
        <taxon>Pseudomonadota</taxon>
        <taxon>Alphaproteobacteria</taxon>
        <taxon>Hyphomicrobiales</taxon>
        <taxon>Rhizobiaceae</taxon>
        <taxon>Peteryoungia</taxon>
    </lineage>
</organism>
<dbReference type="InterPro" id="IPR051686">
    <property type="entry name" value="Lipoprotein_DolP"/>
</dbReference>
<feature type="compositionally biased region" description="Basic and acidic residues" evidence="1">
    <location>
        <begin position="93"/>
        <end position="103"/>
    </location>
</feature>
<proteinExistence type="predicted"/>
<evidence type="ECO:0000259" key="2">
    <source>
        <dbReference type="PROSITE" id="PS50914"/>
    </source>
</evidence>
<protein>
    <submittedName>
        <fullName evidence="3">BON domain-containing protein</fullName>
    </submittedName>
</protein>
<dbReference type="InterPro" id="IPR047800">
    <property type="entry name" value="SWFGD_dom"/>
</dbReference>